<evidence type="ECO:0000256" key="1">
    <source>
        <dbReference type="SAM" id="MobiDB-lite"/>
    </source>
</evidence>
<organism evidence="2 3">
    <name type="scientific">Fragilariopsis cylindrus CCMP1102</name>
    <dbReference type="NCBI Taxonomy" id="635003"/>
    <lineage>
        <taxon>Eukaryota</taxon>
        <taxon>Sar</taxon>
        <taxon>Stramenopiles</taxon>
        <taxon>Ochrophyta</taxon>
        <taxon>Bacillariophyta</taxon>
        <taxon>Bacillariophyceae</taxon>
        <taxon>Bacillariophycidae</taxon>
        <taxon>Bacillariales</taxon>
        <taxon>Bacillariaceae</taxon>
        <taxon>Fragilariopsis</taxon>
    </lineage>
</organism>
<proteinExistence type="predicted"/>
<dbReference type="OrthoDB" id="39987at2759"/>
<reference evidence="2 3" key="1">
    <citation type="submission" date="2016-09" db="EMBL/GenBank/DDBJ databases">
        <title>Extensive genetic diversity and differential bi-allelic expression allows diatom success in the polar Southern Ocean.</title>
        <authorList>
            <consortium name="DOE Joint Genome Institute"/>
            <person name="Mock T."/>
            <person name="Otillar R.P."/>
            <person name="Strauss J."/>
            <person name="Dupont C."/>
            <person name="Frickenhaus S."/>
            <person name="Maumus F."/>
            <person name="Mcmullan M."/>
            <person name="Sanges R."/>
            <person name="Schmutz J."/>
            <person name="Toseland A."/>
            <person name="Valas R."/>
            <person name="Veluchamy A."/>
            <person name="Ward B.J."/>
            <person name="Allen A."/>
            <person name="Barry K."/>
            <person name="Falciatore A."/>
            <person name="Ferrante M."/>
            <person name="Fortunato A.E."/>
            <person name="Gloeckner G."/>
            <person name="Gruber A."/>
            <person name="Hipkin R."/>
            <person name="Janech M."/>
            <person name="Kroth P."/>
            <person name="Leese F."/>
            <person name="Lindquist E."/>
            <person name="Lyon B.R."/>
            <person name="Martin J."/>
            <person name="Mayer C."/>
            <person name="Parker M."/>
            <person name="Quesneville H."/>
            <person name="Raymond J."/>
            <person name="Uhlig C."/>
            <person name="Valentin K.U."/>
            <person name="Worden A.Z."/>
            <person name="Armbrust E.V."/>
            <person name="Bowler C."/>
            <person name="Green B."/>
            <person name="Moulton V."/>
            <person name="Van Oosterhout C."/>
            <person name="Grigoriev I."/>
        </authorList>
    </citation>
    <scope>NUCLEOTIDE SEQUENCE [LARGE SCALE GENOMIC DNA]</scope>
    <source>
        <strain evidence="2 3">CCMP1102</strain>
    </source>
</reference>
<dbReference type="AlphaFoldDB" id="A0A1E7FJ36"/>
<feature type="non-terminal residue" evidence="2">
    <location>
        <position position="205"/>
    </location>
</feature>
<gene>
    <name evidence="2" type="ORF">FRACYDRAFT_268233</name>
</gene>
<evidence type="ECO:0000313" key="3">
    <source>
        <dbReference type="Proteomes" id="UP000095751"/>
    </source>
</evidence>
<dbReference type="EMBL" id="KV784356">
    <property type="protein sequence ID" value="OEU18199.1"/>
    <property type="molecule type" value="Genomic_DNA"/>
</dbReference>
<keyword evidence="3" id="KW-1185">Reference proteome</keyword>
<name>A0A1E7FJ36_9STRA</name>
<dbReference type="KEGG" id="fcy:FRACYDRAFT_268233"/>
<sequence length="205" mass="23251">MSDKKQEDIWSKFTEAYKAHSCFQEGSSGSIVRYGSLLGGSVDGPPILMDYGLDEGIYKMSMEQYRDMRERAFDRYKLSGQCLLGDSINEKPTDQESKEKEALKEYPNNVREMFTILGNYPEIDRTNRHTLASGITQLLLLDTTSSADNTKVVVPKEITILSKASSEMNTPEEWKEMFTNPSTTGGSEWPDPTKFEPEKYGIEKE</sequence>
<protein>
    <submittedName>
        <fullName evidence="2">Uncharacterized protein</fullName>
    </submittedName>
</protein>
<feature type="region of interest" description="Disordered" evidence="1">
    <location>
        <begin position="169"/>
        <end position="205"/>
    </location>
</feature>
<accession>A0A1E7FJ36</accession>
<feature type="compositionally biased region" description="Basic and acidic residues" evidence="1">
    <location>
        <begin position="191"/>
        <end position="205"/>
    </location>
</feature>
<evidence type="ECO:0000313" key="2">
    <source>
        <dbReference type="EMBL" id="OEU18199.1"/>
    </source>
</evidence>
<dbReference type="InParanoid" id="A0A1E7FJ36"/>
<dbReference type="Proteomes" id="UP000095751">
    <property type="component" value="Unassembled WGS sequence"/>
</dbReference>